<dbReference type="InterPro" id="IPR019826">
    <property type="entry name" value="Carboxylesterase_B_AS"/>
</dbReference>
<evidence type="ECO:0000256" key="4">
    <source>
        <dbReference type="RuleBase" id="RU361235"/>
    </source>
</evidence>
<proteinExistence type="inferred from homology"/>
<evidence type="ECO:0000259" key="5">
    <source>
        <dbReference type="Pfam" id="PF00135"/>
    </source>
</evidence>
<keyword evidence="3" id="KW-1015">Disulfide bond</keyword>
<evidence type="ECO:0000256" key="1">
    <source>
        <dbReference type="ARBA" id="ARBA00005964"/>
    </source>
</evidence>
<evidence type="ECO:0000313" key="7">
    <source>
        <dbReference type="Proteomes" id="UP000694403"/>
    </source>
</evidence>
<name>A0A8C3RKZ3_CHESE</name>
<dbReference type="GO" id="GO:0016787">
    <property type="term" value="F:hydrolase activity"/>
    <property type="evidence" value="ECO:0007669"/>
    <property type="project" value="UniProtKB-KW"/>
</dbReference>
<feature type="domain" description="Carboxylesterase type B" evidence="5">
    <location>
        <begin position="54"/>
        <end position="570"/>
    </location>
</feature>
<protein>
    <recommendedName>
        <fullName evidence="4">Carboxylic ester hydrolase</fullName>
        <ecNumber evidence="4">3.1.1.-</ecNumber>
    </recommendedName>
</protein>
<evidence type="ECO:0000313" key="6">
    <source>
        <dbReference type="Ensembl" id="ENSCSRP00000001349.1"/>
    </source>
</evidence>
<reference evidence="6" key="2">
    <citation type="submission" date="2025-09" db="UniProtKB">
        <authorList>
            <consortium name="Ensembl"/>
        </authorList>
    </citation>
    <scope>IDENTIFICATION</scope>
</reference>
<dbReference type="CDD" id="cd00312">
    <property type="entry name" value="Esterase_lipase"/>
    <property type="match status" value="1"/>
</dbReference>
<dbReference type="Gene3D" id="3.40.50.1820">
    <property type="entry name" value="alpha/beta hydrolase"/>
    <property type="match status" value="1"/>
</dbReference>
<dbReference type="InterPro" id="IPR019819">
    <property type="entry name" value="Carboxylesterase_B_CS"/>
</dbReference>
<comment type="similarity">
    <text evidence="1 4">Belongs to the type-B carboxylesterase/lipase family.</text>
</comment>
<dbReference type="AlphaFoldDB" id="A0A8C3RKZ3"/>
<dbReference type="PROSITE" id="PS00122">
    <property type="entry name" value="CARBOXYLESTERASE_B_1"/>
    <property type="match status" value="1"/>
</dbReference>
<evidence type="ECO:0000256" key="3">
    <source>
        <dbReference type="ARBA" id="ARBA00023157"/>
    </source>
</evidence>
<reference evidence="6" key="1">
    <citation type="submission" date="2025-08" db="UniProtKB">
        <authorList>
            <consortium name="Ensembl"/>
        </authorList>
    </citation>
    <scope>IDENTIFICATION</scope>
</reference>
<dbReference type="FunFam" id="3.40.50.1820:FF:000011">
    <property type="entry name" value="Carboxylic ester hydrolase"/>
    <property type="match status" value="1"/>
</dbReference>
<dbReference type="PROSITE" id="PS00941">
    <property type="entry name" value="CARBOXYLESTERASE_B_2"/>
    <property type="match status" value="1"/>
</dbReference>
<organism evidence="6 7">
    <name type="scientific">Chelydra serpentina</name>
    <name type="common">Snapping turtle</name>
    <name type="synonym">Testudo serpentina</name>
    <dbReference type="NCBI Taxonomy" id="8475"/>
    <lineage>
        <taxon>Eukaryota</taxon>
        <taxon>Metazoa</taxon>
        <taxon>Chordata</taxon>
        <taxon>Craniata</taxon>
        <taxon>Vertebrata</taxon>
        <taxon>Euteleostomi</taxon>
        <taxon>Archelosauria</taxon>
        <taxon>Testudinata</taxon>
        <taxon>Testudines</taxon>
        <taxon>Cryptodira</taxon>
        <taxon>Durocryptodira</taxon>
        <taxon>Americhelydia</taxon>
        <taxon>Chelydroidea</taxon>
        <taxon>Chelydridae</taxon>
        <taxon>Chelydra</taxon>
    </lineage>
</organism>
<dbReference type="Proteomes" id="UP000694403">
    <property type="component" value="Unplaced"/>
</dbReference>
<dbReference type="EC" id="3.1.1.-" evidence="4"/>
<dbReference type="SUPFAM" id="SSF53474">
    <property type="entry name" value="alpha/beta-Hydrolases"/>
    <property type="match status" value="1"/>
</dbReference>
<keyword evidence="2 4" id="KW-0378">Hydrolase</keyword>
<dbReference type="Ensembl" id="ENSCSRT00000001391.1">
    <property type="protein sequence ID" value="ENSCSRP00000001349.1"/>
    <property type="gene ID" value="ENSCSRG00000001091.1"/>
</dbReference>
<dbReference type="InterPro" id="IPR050309">
    <property type="entry name" value="Type-B_Carboxylest/Lipase"/>
</dbReference>
<evidence type="ECO:0000256" key="2">
    <source>
        <dbReference type="ARBA" id="ARBA00022801"/>
    </source>
</evidence>
<dbReference type="Pfam" id="PF00135">
    <property type="entry name" value="COesterase"/>
    <property type="match status" value="1"/>
</dbReference>
<keyword evidence="7" id="KW-1185">Reference proteome</keyword>
<dbReference type="InterPro" id="IPR002018">
    <property type="entry name" value="CarbesteraseB"/>
</dbReference>
<sequence>MCPLCLPLAFKIRELAVVSADMKMQPAVRIWLFGSLLCAVWFAVIATEGNKGAQPEVTTKYGRLQGKQTRVKGTDRLVNVFLGIPFAKPPLGSLRFSPPQQAEPWKGLRAATSYPPMCLQDLEWIKILETKLKAVLPPLTVSEDCLYLNVYTPAHSNKKAKLPVMVWIHGGALVIGGASMYDGSALSAYENVVVVTVQYRLGVIGFFSTGDKHAPGNWGLLDQVAALQWVQENIELFGGDPESVTIFGESAGGFSVGAHILSPLSRGLFHKAISESGVAQLPGFFISHPQAVANLQVIANVSGCETTSSAMVHCLRKKMDKEIMTLNADLIKQMRYVPAVIDGVFIPKKPEELLAAKEFSTVPYIIGVNNHEYGWIIPSVFHVSGIEEGMEKQTIISSLQRSFSLLQFPSESVSVVADEYLGDTDDPVELRDRFQDLMGDILFVIPALQVSKYHRDSGAPLYFYEFQHRPSILKDIKPDFVKADHGDEIGFVFGGPFLGGDAVLLAEATEEEKHLSRTIMKYWANFARNGNPNGKGLVEWPVYDLNDQYLELNLKQKKAEKLKGNRVEFWTKIFPEKMKKITEDRKEHSEL</sequence>
<accession>A0A8C3RKZ3</accession>
<dbReference type="InterPro" id="IPR029058">
    <property type="entry name" value="AB_hydrolase_fold"/>
</dbReference>
<dbReference type="PANTHER" id="PTHR11559">
    <property type="entry name" value="CARBOXYLESTERASE"/>
    <property type="match status" value="1"/>
</dbReference>